<feature type="region of interest" description="Disordered" evidence="1">
    <location>
        <begin position="865"/>
        <end position="909"/>
    </location>
</feature>
<proteinExistence type="predicted"/>
<dbReference type="PANTHER" id="PTHR13500:SF0">
    <property type="entry name" value="NUCLEOLAR PRE-RIBOSOMAL-ASSOCIATED PROTEIN 1"/>
    <property type="match status" value="1"/>
</dbReference>
<dbReference type="Pfam" id="PF11707">
    <property type="entry name" value="Npa1"/>
    <property type="match status" value="1"/>
</dbReference>
<dbReference type="GO" id="GO:0000466">
    <property type="term" value="P:maturation of 5.8S rRNA from tricistronic rRNA transcript (SSU-rRNA, 5.8S rRNA, LSU-rRNA)"/>
    <property type="evidence" value="ECO:0007669"/>
    <property type="project" value="TreeGrafter"/>
</dbReference>
<keyword evidence="6" id="KW-1185">Reference proteome</keyword>
<feature type="region of interest" description="Disordered" evidence="1">
    <location>
        <begin position="1"/>
        <end position="43"/>
    </location>
</feature>
<name>A0A6A6HSV4_9PLEO</name>
<evidence type="ECO:0000313" key="6">
    <source>
        <dbReference type="Proteomes" id="UP000800094"/>
    </source>
</evidence>
<organism evidence="5 6">
    <name type="scientific">Trematosphaeria pertusa</name>
    <dbReference type="NCBI Taxonomy" id="390896"/>
    <lineage>
        <taxon>Eukaryota</taxon>
        <taxon>Fungi</taxon>
        <taxon>Dikarya</taxon>
        <taxon>Ascomycota</taxon>
        <taxon>Pezizomycotina</taxon>
        <taxon>Dothideomycetes</taxon>
        <taxon>Pleosporomycetidae</taxon>
        <taxon>Pleosporales</taxon>
        <taxon>Massarineae</taxon>
        <taxon>Trematosphaeriaceae</taxon>
        <taxon>Trematosphaeria</taxon>
    </lineage>
</organism>
<evidence type="ECO:0000313" key="5">
    <source>
        <dbReference type="EMBL" id="KAF2240979.1"/>
    </source>
</evidence>
<dbReference type="OrthoDB" id="72892at2759"/>
<dbReference type="GeneID" id="54579598"/>
<feature type="compositionally biased region" description="Basic and acidic residues" evidence="1">
    <location>
        <begin position="896"/>
        <end position="905"/>
    </location>
</feature>
<dbReference type="InterPro" id="IPR016024">
    <property type="entry name" value="ARM-type_fold"/>
</dbReference>
<dbReference type="SUPFAM" id="SSF48371">
    <property type="entry name" value="ARM repeat"/>
    <property type="match status" value="1"/>
</dbReference>
<accession>A0A6A6HSV4</accession>
<dbReference type="InterPro" id="IPR032436">
    <property type="entry name" value="URB1_C"/>
</dbReference>
<dbReference type="PANTHER" id="PTHR13500">
    <property type="entry name" value="NUCLEOLAR PRERIBOSOMAL-ASSOCIATED PROTEIN 1"/>
    <property type="match status" value="1"/>
</dbReference>
<evidence type="ECO:0000256" key="1">
    <source>
        <dbReference type="SAM" id="MobiDB-lite"/>
    </source>
</evidence>
<evidence type="ECO:0000259" key="3">
    <source>
        <dbReference type="Pfam" id="PF16201"/>
    </source>
</evidence>
<feature type="domain" description="URB1 N-terminal" evidence="2">
    <location>
        <begin position="114"/>
        <end position="465"/>
    </location>
</feature>
<sequence>MGKRTIFEANSKAGHDERHTKRQRISRSHDRELQTGASAENEVTSASQLRDALVFQQGSASGLRSGLHLLKQFLDSILYSTEEHDLPRKRAVLREYLDTQKEKAKDAKDTVLLPQLTQAWDFAAETNFEALLTQITAILALLFKVFSTYADFHQYGSLLCKTILQPSVARRLVRSLSAQTSKEHVIMPALRLLTEITKFDEGAFARAVYTRRDFTLEPKTLARNIGTWKDSTGQTALERQRKPSLRTISVRYLLTHLKYQDERAKTEIVSNRDVVRAVLDHLTTDPPFLISEIFDVFKSHVFLDKTIPRHVKSRILNGRALIHIAGLYRYEPPEGSLAEGEKAPDALAHEFLRMVCTSPAYGVMLPTQGFYAHIGEDDEGHAPIEDFADLGDDLDLEIAESFGKPGRVRNVILADFLQSLRPYAHTMHQELVIEIFKACPELVADYFHRKQDFNYDPKLTSTWIGFSALLYQTIELPVPSLYGTSKKSRDYPPPIYPMLHSILPQPLTQQVLVKCLNSSSDLISFFAVRVLLVAFQKLRAVLRELDNASRPGTSKLWANASKRLTGEFSQRCPPMRTIVVASRQPSFQKRLKREAITRLLRLYYEVTPQVALEEKFDVSVPLCNALTEVEKSTESAEDKAFRVMELEHWIQMARHSPSMRWWQRNKSLQHSPFLTLMKLVATSTESELYAGVKALLVAILRDHEMLQMKTSPDALEALIASLGASCGASAPSSQVVEFLDECCARFIKVPIKYFDDLDTLCAQHTHSKSDIGLFSPLLMTMVEQWPFKGGKSEKGNPAEPLAQWLAKLLYLLKLIGEDESVLELVRDSLVESADNAYKDVLKDSFLWKMGKEKAKEALKLATGVDFSGSERSSTSPIPPEQLEEPSKTTPTIDMELPPKEDEKHAGLNRWRKKDIEESIEDGDIGELLLCLCSKHPEIRLQAASNIRQLMATLDRDKGDLQQLYILLGEVLESAEAITDNGPFPYVGGIFAARSVTILADPTHFMFGKINKFLTSRPSWEVRNLPRRFSRSIINSEPDEDGAYHKEVDWFLDYLLDCLRTPEDMEIFRTNNIFERLLSYYASKSSVVSAKEKIVRLLLRAAAVGGSTTLITRCGLVSWIQMMLENNDRRHRALRQLASRVYETCDRDKVGAWGSGTMGDLVSGVVDVEA</sequence>
<dbReference type="RefSeq" id="XP_033675983.1">
    <property type="nucleotide sequence ID" value="XM_033826268.1"/>
</dbReference>
<evidence type="ECO:0008006" key="7">
    <source>
        <dbReference type="Google" id="ProtNLM"/>
    </source>
</evidence>
<gene>
    <name evidence="5" type="ORF">BU26DRAFT_496895</name>
</gene>
<dbReference type="GO" id="GO:0000463">
    <property type="term" value="P:maturation of LSU-rRNA from tricistronic rRNA transcript (SSU-rRNA, 5.8S rRNA, LSU-rRNA)"/>
    <property type="evidence" value="ECO:0007669"/>
    <property type="project" value="TreeGrafter"/>
</dbReference>
<dbReference type="InterPro" id="IPR021714">
    <property type="entry name" value="URB1_N"/>
</dbReference>
<evidence type="ECO:0000259" key="2">
    <source>
        <dbReference type="Pfam" id="PF11707"/>
    </source>
</evidence>
<evidence type="ECO:0000259" key="4">
    <source>
        <dbReference type="Pfam" id="PF26140"/>
    </source>
</evidence>
<dbReference type="Pfam" id="PF26140">
    <property type="entry name" value="HEAT_URB1"/>
    <property type="match status" value="1"/>
</dbReference>
<dbReference type="EMBL" id="ML987214">
    <property type="protein sequence ID" value="KAF2240979.1"/>
    <property type="molecule type" value="Genomic_DNA"/>
</dbReference>
<dbReference type="InterPro" id="IPR059018">
    <property type="entry name" value="HEAT_URB1"/>
</dbReference>
<dbReference type="AlphaFoldDB" id="A0A6A6HSV4"/>
<reference evidence="5" key="1">
    <citation type="journal article" date="2020" name="Stud. Mycol.">
        <title>101 Dothideomycetes genomes: a test case for predicting lifestyles and emergence of pathogens.</title>
        <authorList>
            <person name="Haridas S."/>
            <person name="Albert R."/>
            <person name="Binder M."/>
            <person name="Bloem J."/>
            <person name="Labutti K."/>
            <person name="Salamov A."/>
            <person name="Andreopoulos B."/>
            <person name="Baker S."/>
            <person name="Barry K."/>
            <person name="Bills G."/>
            <person name="Bluhm B."/>
            <person name="Cannon C."/>
            <person name="Castanera R."/>
            <person name="Culley D."/>
            <person name="Daum C."/>
            <person name="Ezra D."/>
            <person name="Gonzalez J."/>
            <person name="Henrissat B."/>
            <person name="Kuo A."/>
            <person name="Liang C."/>
            <person name="Lipzen A."/>
            <person name="Lutzoni F."/>
            <person name="Magnuson J."/>
            <person name="Mondo S."/>
            <person name="Nolan M."/>
            <person name="Ohm R."/>
            <person name="Pangilinan J."/>
            <person name="Park H.-J."/>
            <person name="Ramirez L."/>
            <person name="Alfaro M."/>
            <person name="Sun H."/>
            <person name="Tritt A."/>
            <person name="Yoshinaga Y."/>
            <person name="Zwiers L.-H."/>
            <person name="Turgeon B."/>
            <person name="Goodwin S."/>
            <person name="Spatafora J."/>
            <person name="Crous P."/>
            <person name="Grigoriev I."/>
        </authorList>
    </citation>
    <scope>NUCLEOTIDE SEQUENCE</scope>
    <source>
        <strain evidence="5">CBS 122368</strain>
    </source>
</reference>
<feature type="domain" description="URB1 C-terminal" evidence="3">
    <location>
        <begin position="925"/>
        <end position="1118"/>
    </location>
</feature>
<dbReference type="Pfam" id="PF16201">
    <property type="entry name" value="NopRA1"/>
    <property type="match status" value="1"/>
</dbReference>
<protein>
    <recommendedName>
        <fullName evidence="7">Ribosome biogenesis protein Urb1</fullName>
    </recommendedName>
</protein>
<dbReference type="Proteomes" id="UP000800094">
    <property type="component" value="Unassembled WGS sequence"/>
</dbReference>
<dbReference type="GO" id="GO:0005730">
    <property type="term" value="C:nucleolus"/>
    <property type="evidence" value="ECO:0007669"/>
    <property type="project" value="TreeGrafter"/>
</dbReference>
<feature type="domain" description="URB1 central HEAT repeat" evidence="4">
    <location>
        <begin position="656"/>
        <end position="844"/>
    </location>
</feature>
<dbReference type="InterPro" id="IPR039844">
    <property type="entry name" value="URB1"/>
</dbReference>